<dbReference type="PROSITE" id="PS50949">
    <property type="entry name" value="HTH_GNTR"/>
    <property type="match status" value="1"/>
</dbReference>
<dbReference type="InterPro" id="IPR011711">
    <property type="entry name" value="GntR_C"/>
</dbReference>
<dbReference type="InterPro" id="IPR036388">
    <property type="entry name" value="WH-like_DNA-bd_sf"/>
</dbReference>
<dbReference type="CDD" id="cd07377">
    <property type="entry name" value="WHTH_GntR"/>
    <property type="match status" value="1"/>
</dbReference>
<protein>
    <submittedName>
        <fullName evidence="5">FadR family transcriptional regulator</fullName>
    </submittedName>
</protein>
<dbReference type="Gene3D" id="1.20.120.530">
    <property type="entry name" value="GntR ligand-binding domain-like"/>
    <property type="match status" value="1"/>
</dbReference>
<dbReference type="SUPFAM" id="SSF46785">
    <property type="entry name" value="Winged helix' DNA-binding domain"/>
    <property type="match status" value="1"/>
</dbReference>
<dbReference type="Gene3D" id="1.10.10.10">
    <property type="entry name" value="Winged helix-like DNA-binding domain superfamily/Winged helix DNA-binding domain"/>
    <property type="match status" value="1"/>
</dbReference>
<dbReference type="GO" id="GO:0003677">
    <property type="term" value="F:DNA binding"/>
    <property type="evidence" value="ECO:0007669"/>
    <property type="project" value="UniProtKB-KW"/>
</dbReference>
<dbReference type="SMART" id="SM00895">
    <property type="entry name" value="FCD"/>
    <property type="match status" value="1"/>
</dbReference>
<evidence type="ECO:0000256" key="3">
    <source>
        <dbReference type="ARBA" id="ARBA00023163"/>
    </source>
</evidence>
<dbReference type="InterPro" id="IPR008920">
    <property type="entry name" value="TF_FadR/GntR_C"/>
</dbReference>
<dbReference type="SMART" id="SM00345">
    <property type="entry name" value="HTH_GNTR"/>
    <property type="match status" value="1"/>
</dbReference>
<dbReference type="AlphaFoldDB" id="A0A9D1CJD6"/>
<dbReference type="SUPFAM" id="SSF48008">
    <property type="entry name" value="GntR ligand-binding domain-like"/>
    <property type="match status" value="1"/>
</dbReference>
<organism evidence="5 6">
    <name type="scientific">Candidatus Avichristensenella intestinipullorum</name>
    <dbReference type="NCBI Taxonomy" id="2840693"/>
    <lineage>
        <taxon>Bacteria</taxon>
        <taxon>Bacillati</taxon>
        <taxon>Bacillota</taxon>
        <taxon>Clostridia</taxon>
        <taxon>Candidatus Avichristensenella</taxon>
    </lineage>
</organism>
<dbReference type="GO" id="GO:0003700">
    <property type="term" value="F:DNA-binding transcription factor activity"/>
    <property type="evidence" value="ECO:0007669"/>
    <property type="project" value="InterPro"/>
</dbReference>
<accession>A0A9D1CJD6</accession>
<comment type="caution">
    <text evidence="5">The sequence shown here is derived from an EMBL/GenBank/DDBJ whole genome shotgun (WGS) entry which is preliminary data.</text>
</comment>
<dbReference type="InterPro" id="IPR000524">
    <property type="entry name" value="Tscrpt_reg_HTH_GntR"/>
</dbReference>
<feature type="domain" description="HTH gntR-type" evidence="4">
    <location>
        <begin position="10"/>
        <end position="78"/>
    </location>
</feature>
<keyword evidence="3" id="KW-0804">Transcription</keyword>
<dbReference type="Pfam" id="PF00392">
    <property type="entry name" value="GntR"/>
    <property type="match status" value="1"/>
</dbReference>
<evidence type="ECO:0000313" key="6">
    <source>
        <dbReference type="Proteomes" id="UP000886819"/>
    </source>
</evidence>
<evidence type="ECO:0000313" key="5">
    <source>
        <dbReference type="EMBL" id="HIQ63288.1"/>
    </source>
</evidence>
<sequence>MHQEEEKRAGSLPEQTAQRIIAYIRAQKLQPGDRLPSEIALMRQLGVGRNTLREAQRALASRNILHIRQGAGTFLAERPGVADDPLGLQFMSDGMRLARDLMQVRIMVEPPIAALAAQNATGAEIDALEGWCEAVEARMDAGEDFTREDQRFHEQLARCSHNQVVGSLVPIIHQGVVAFSLEHERTETLTRMTRLTHRRILRAVRERRAADAQQDMLYHLLYNDSRRALRETGDADAVSGR</sequence>
<dbReference type="Proteomes" id="UP000886819">
    <property type="component" value="Unassembled WGS sequence"/>
</dbReference>
<proteinExistence type="predicted"/>
<reference evidence="5" key="2">
    <citation type="journal article" date="2021" name="PeerJ">
        <title>Extensive microbial diversity within the chicken gut microbiome revealed by metagenomics and culture.</title>
        <authorList>
            <person name="Gilroy R."/>
            <person name="Ravi A."/>
            <person name="Getino M."/>
            <person name="Pursley I."/>
            <person name="Horton D.L."/>
            <person name="Alikhan N.F."/>
            <person name="Baker D."/>
            <person name="Gharbi K."/>
            <person name="Hall N."/>
            <person name="Watson M."/>
            <person name="Adriaenssens E.M."/>
            <person name="Foster-Nyarko E."/>
            <person name="Jarju S."/>
            <person name="Secka A."/>
            <person name="Antonio M."/>
            <person name="Oren A."/>
            <person name="Chaudhuri R.R."/>
            <person name="La Ragione R."/>
            <person name="Hildebrand F."/>
            <person name="Pallen M.J."/>
        </authorList>
    </citation>
    <scope>NUCLEOTIDE SEQUENCE</scope>
    <source>
        <strain evidence="5">ChiHile30-977</strain>
    </source>
</reference>
<dbReference type="PANTHER" id="PTHR43537">
    <property type="entry name" value="TRANSCRIPTIONAL REGULATOR, GNTR FAMILY"/>
    <property type="match status" value="1"/>
</dbReference>
<dbReference type="EMBL" id="DVFI01000099">
    <property type="protein sequence ID" value="HIQ63288.1"/>
    <property type="molecule type" value="Genomic_DNA"/>
</dbReference>
<dbReference type="PRINTS" id="PR00035">
    <property type="entry name" value="HTHGNTR"/>
</dbReference>
<evidence type="ECO:0000256" key="1">
    <source>
        <dbReference type="ARBA" id="ARBA00023015"/>
    </source>
</evidence>
<reference evidence="5" key="1">
    <citation type="submission" date="2020-10" db="EMBL/GenBank/DDBJ databases">
        <authorList>
            <person name="Gilroy R."/>
        </authorList>
    </citation>
    <scope>NUCLEOTIDE SEQUENCE</scope>
    <source>
        <strain evidence="5">ChiHile30-977</strain>
    </source>
</reference>
<dbReference type="Pfam" id="PF07729">
    <property type="entry name" value="FCD"/>
    <property type="match status" value="1"/>
</dbReference>
<dbReference type="InterPro" id="IPR036390">
    <property type="entry name" value="WH_DNA-bd_sf"/>
</dbReference>
<keyword evidence="2" id="KW-0238">DNA-binding</keyword>
<evidence type="ECO:0000256" key="2">
    <source>
        <dbReference type="ARBA" id="ARBA00023125"/>
    </source>
</evidence>
<name>A0A9D1CJD6_9FIRM</name>
<keyword evidence="1" id="KW-0805">Transcription regulation</keyword>
<dbReference type="PANTHER" id="PTHR43537:SF5">
    <property type="entry name" value="UXU OPERON TRANSCRIPTIONAL REGULATOR"/>
    <property type="match status" value="1"/>
</dbReference>
<evidence type="ECO:0000259" key="4">
    <source>
        <dbReference type="PROSITE" id="PS50949"/>
    </source>
</evidence>
<gene>
    <name evidence="5" type="ORF">IAA66_06835</name>
</gene>